<gene>
    <name evidence="1" type="ORF">NTEN_LOCUS5862</name>
</gene>
<dbReference type="EMBL" id="CADCXU010008973">
    <property type="protein sequence ID" value="CAA9999579.1"/>
    <property type="molecule type" value="Genomic_DNA"/>
</dbReference>
<evidence type="ECO:0000313" key="1">
    <source>
        <dbReference type="EMBL" id="CAA9999579.1"/>
    </source>
</evidence>
<name>A0A6H5GBU4_9HEMI</name>
<evidence type="ECO:0000313" key="2">
    <source>
        <dbReference type="Proteomes" id="UP000479000"/>
    </source>
</evidence>
<proteinExistence type="predicted"/>
<accession>A0A6H5GBU4</accession>
<keyword evidence="2" id="KW-1185">Reference proteome</keyword>
<reference evidence="1 2" key="1">
    <citation type="submission" date="2020-02" db="EMBL/GenBank/DDBJ databases">
        <authorList>
            <person name="Ferguson B K."/>
        </authorList>
    </citation>
    <scope>NUCLEOTIDE SEQUENCE [LARGE SCALE GENOMIC DNA]</scope>
</reference>
<dbReference type="AlphaFoldDB" id="A0A6H5GBU4"/>
<sequence>MLSLPQSYFSSIYCKKKRVGFATIGSDCLMRRSSLRHPGAMRHAWRINYSSPEAFITFEHAKEMRPILLSRRGPRSHPYLLSD</sequence>
<organism evidence="1 2">
    <name type="scientific">Nesidiocoris tenuis</name>
    <dbReference type="NCBI Taxonomy" id="355587"/>
    <lineage>
        <taxon>Eukaryota</taxon>
        <taxon>Metazoa</taxon>
        <taxon>Ecdysozoa</taxon>
        <taxon>Arthropoda</taxon>
        <taxon>Hexapoda</taxon>
        <taxon>Insecta</taxon>
        <taxon>Pterygota</taxon>
        <taxon>Neoptera</taxon>
        <taxon>Paraneoptera</taxon>
        <taxon>Hemiptera</taxon>
        <taxon>Heteroptera</taxon>
        <taxon>Panheteroptera</taxon>
        <taxon>Cimicomorpha</taxon>
        <taxon>Miridae</taxon>
        <taxon>Dicyphina</taxon>
        <taxon>Nesidiocoris</taxon>
    </lineage>
</organism>
<dbReference type="Proteomes" id="UP000479000">
    <property type="component" value="Unassembled WGS sequence"/>
</dbReference>
<protein>
    <submittedName>
        <fullName evidence="1">Uncharacterized protein</fullName>
    </submittedName>
</protein>